<dbReference type="GO" id="GO:0015627">
    <property type="term" value="C:type II protein secretion system complex"/>
    <property type="evidence" value="ECO:0007669"/>
    <property type="project" value="InterPro"/>
</dbReference>
<reference evidence="4 6" key="1">
    <citation type="journal article" date="2014" name="BMC Genomics">
        <title>The genome of the intracellular bacterium of the coastal bivalve, Solemya velum: a blueprint for thriving in and out of symbiosis.</title>
        <authorList>
            <person name="Dmytrenko O."/>
            <person name="Russell S.L."/>
            <person name="Loo W.T."/>
            <person name="Fontanez K.M."/>
            <person name="Liao L."/>
            <person name="Roeselers G."/>
            <person name="Sharma R."/>
            <person name="Stewart F.J."/>
            <person name="Newton I.L."/>
            <person name="Woyke T."/>
            <person name="Wu D."/>
            <person name="Lang J.M."/>
            <person name="Eisen J.A."/>
            <person name="Cavanaugh C.M."/>
        </authorList>
    </citation>
    <scope>NUCLEOTIDE SEQUENCE [LARGE SCALE GENOMIC DNA]</scope>
    <source>
        <strain evidence="4 6">WH</strain>
    </source>
</reference>
<keyword evidence="2" id="KW-0472">Membrane</keyword>
<evidence type="ECO:0000256" key="2">
    <source>
        <dbReference type="SAM" id="Phobius"/>
    </source>
</evidence>
<dbReference type="Proteomes" id="UP000030856">
    <property type="component" value="Unassembled WGS sequence"/>
</dbReference>
<dbReference type="EMBL" id="MPNX01000006">
    <property type="protein sequence ID" value="OOY35264.1"/>
    <property type="molecule type" value="Genomic_DNA"/>
</dbReference>
<evidence type="ECO:0000313" key="6">
    <source>
        <dbReference type="Proteomes" id="UP000030856"/>
    </source>
</evidence>
<dbReference type="GeneID" id="86990392"/>
<comment type="caution">
    <text evidence="4">The sequence shown here is derived from an EMBL/GenBank/DDBJ whole genome shotgun (WGS) entry which is preliminary data.</text>
</comment>
<organism evidence="4 6">
    <name type="scientific">Solemya velum gill symbiont</name>
    <dbReference type="NCBI Taxonomy" id="2340"/>
    <lineage>
        <taxon>Bacteria</taxon>
        <taxon>Pseudomonadati</taxon>
        <taxon>Pseudomonadota</taxon>
        <taxon>Gammaproteobacteria</taxon>
        <taxon>sulfur-oxidizing symbionts</taxon>
    </lineage>
</organism>
<feature type="compositionally biased region" description="Low complexity" evidence="1">
    <location>
        <begin position="88"/>
        <end position="98"/>
    </location>
</feature>
<keyword evidence="6" id="KW-1185">Reference proteome</keyword>
<dbReference type="AlphaFoldDB" id="A0A0B0HA40"/>
<gene>
    <name evidence="5" type="ORF">BOV88_05965</name>
    <name evidence="4" type="ORF">JV46_27300</name>
</gene>
<protein>
    <recommendedName>
        <fullName evidence="3">Type II secretion system protein GspB C-terminal domain-containing protein</fullName>
    </recommendedName>
</protein>
<evidence type="ECO:0000313" key="7">
    <source>
        <dbReference type="Proteomes" id="UP000190962"/>
    </source>
</evidence>
<name>A0A0B0HA40_SOVGS</name>
<dbReference type="OrthoDB" id="5432325at2"/>
<feature type="region of interest" description="Disordered" evidence="1">
    <location>
        <begin position="88"/>
        <end position="109"/>
    </location>
</feature>
<feature type="transmembrane region" description="Helical" evidence="2">
    <location>
        <begin position="45"/>
        <end position="63"/>
    </location>
</feature>
<dbReference type="EMBL" id="JRAA01000003">
    <property type="protein sequence ID" value="KHF24301.1"/>
    <property type="molecule type" value="Genomic_DNA"/>
</dbReference>
<evidence type="ECO:0000313" key="5">
    <source>
        <dbReference type="EMBL" id="OOY35264.1"/>
    </source>
</evidence>
<dbReference type="STRING" id="2340.JV46_27300"/>
<dbReference type="Pfam" id="PF16537">
    <property type="entry name" value="T2SSB"/>
    <property type="match status" value="1"/>
</dbReference>
<proteinExistence type="predicted"/>
<keyword evidence="2" id="KW-1133">Transmembrane helix</keyword>
<sequence>MSLILEALKKSERERLGNAASVPLVTRPRHALGSRNVRRRRQSRLVVVMIALLLVAALAAWLLTQRQGNMSPLDQAREGDRDQLPQASVVEPPSVSSPQALPPPQVEMRPQVEQQQLPVEIPSQAEPAEVVVDKLPQQVQITEPVSDQVIEPVIEPLTEPVVEEIETPEPPVQLEPVPQEPEVVSEKSDLRTFRQLPSSLRNSLKPMHLDVHVYDRRESRRFVYISGRLYSEGARLKNGAEVIEIVPTGVVMRINGEQFLLTVND</sequence>
<feature type="domain" description="Type II secretion system protein GspB C-terminal" evidence="3">
    <location>
        <begin position="207"/>
        <end position="261"/>
    </location>
</feature>
<dbReference type="InterPro" id="IPR032389">
    <property type="entry name" value="GspB_C"/>
</dbReference>
<dbReference type="RefSeq" id="WP_043118390.1">
    <property type="nucleotide sequence ID" value="NZ_JRAA01000003.1"/>
</dbReference>
<keyword evidence="2" id="KW-0812">Transmembrane</keyword>
<evidence type="ECO:0000256" key="1">
    <source>
        <dbReference type="SAM" id="MobiDB-lite"/>
    </source>
</evidence>
<reference evidence="5 7" key="2">
    <citation type="submission" date="2016-11" db="EMBL/GenBank/DDBJ databases">
        <title>Mixed transmission modes and dynamic genome evolution in an obligate animal-bacterial symbiosis.</title>
        <authorList>
            <person name="Russell S.L."/>
            <person name="Corbett-Detig R.B."/>
            <person name="Cavanaugh C.M."/>
        </authorList>
    </citation>
    <scope>NUCLEOTIDE SEQUENCE [LARGE SCALE GENOMIC DNA]</scope>
    <source>
        <strain evidence="5">MA-KB16</strain>
    </source>
</reference>
<evidence type="ECO:0000313" key="4">
    <source>
        <dbReference type="EMBL" id="KHF24301.1"/>
    </source>
</evidence>
<evidence type="ECO:0000259" key="3">
    <source>
        <dbReference type="Pfam" id="PF16537"/>
    </source>
</evidence>
<accession>A0A0B0HA40</accession>
<dbReference type="Proteomes" id="UP000190962">
    <property type="component" value="Unassembled WGS sequence"/>
</dbReference>